<reference evidence="2" key="1">
    <citation type="submission" date="2019-02" db="EMBL/GenBank/DDBJ databases">
        <authorList>
            <person name="Gruber-Vodicka R. H."/>
            <person name="Seah K. B. B."/>
        </authorList>
    </citation>
    <scope>NUCLEOTIDE SEQUENCE</scope>
    <source>
        <strain evidence="2">BECK_BZ125</strain>
    </source>
</reference>
<gene>
    <name evidence="2" type="ORF">BECKTC1821E_GA0114239_102417</name>
</gene>
<sequence>MAKTWKEFPIWSYIPYTIWFLCATLVLLLVFWLPPVELRKPPTFGAPSELRKESNTAFSILMAEHKKVVEEIRIRQTWEDDWFHNKFLLAGVLILGFVAHILIPSQGRNIDDKIWESVFSSATCSTLALACVISLTIDMHMRTHISAAAQAGLWITHYVEKPFFEKKTEKELKGWETFLRTPCKGEKKCQGILTDARYRLTWPHLHILTWLIYTIYMTLLFKVWRKSDIDNRRLLLFGFVLTHIFLMVFSWIGHTFPSMFKSQTWLFSEDYHSDWGGLQYVALCFFLTAVNLIYLYWPPKKPRPSGGSQPKKCL</sequence>
<accession>A0A450YP02</accession>
<evidence type="ECO:0000313" key="2">
    <source>
        <dbReference type="EMBL" id="VFK43274.1"/>
    </source>
</evidence>
<evidence type="ECO:0000256" key="1">
    <source>
        <dbReference type="SAM" id="Phobius"/>
    </source>
</evidence>
<feature type="transmembrane region" description="Helical" evidence="1">
    <location>
        <begin position="117"/>
        <end position="137"/>
    </location>
</feature>
<feature type="transmembrane region" description="Helical" evidence="1">
    <location>
        <begin position="236"/>
        <end position="257"/>
    </location>
</feature>
<organism evidence="2">
    <name type="scientific">Candidatus Kentrum sp. TC</name>
    <dbReference type="NCBI Taxonomy" id="2126339"/>
    <lineage>
        <taxon>Bacteria</taxon>
        <taxon>Pseudomonadati</taxon>
        <taxon>Pseudomonadota</taxon>
        <taxon>Gammaproteobacteria</taxon>
        <taxon>Candidatus Kentrum</taxon>
    </lineage>
</organism>
<name>A0A450YP02_9GAMM</name>
<proteinExistence type="predicted"/>
<keyword evidence="1" id="KW-1133">Transmembrane helix</keyword>
<feature type="transmembrane region" description="Helical" evidence="1">
    <location>
        <begin position="12"/>
        <end position="33"/>
    </location>
</feature>
<protein>
    <submittedName>
        <fullName evidence="2">Uncharacterized protein</fullName>
    </submittedName>
</protein>
<dbReference type="EMBL" id="CAADFT010000024">
    <property type="protein sequence ID" value="VFK43274.1"/>
    <property type="molecule type" value="Genomic_DNA"/>
</dbReference>
<feature type="transmembrane region" description="Helical" evidence="1">
    <location>
        <begin position="207"/>
        <end position="224"/>
    </location>
</feature>
<dbReference type="AlphaFoldDB" id="A0A450YP02"/>
<feature type="transmembrane region" description="Helical" evidence="1">
    <location>
        <begin position="87"/>
        <end position="105"/>
    </location>
</feature>
<feature type="transmembrane region" description="Helical" evidence="1">
    <location>
        <begin position="277"/>
        <end position="297"/>
    </location>
</feature>
<keyword evidence="1" id="KW-0472">Membrane</keyword>
<keyword evidence="1" id="KW-0812">Transmembrane</keyword>